<evidence type="ECO:0000313" key="9">
    <source>
        <dbReference type="Proteomes" id="UP000549394"/>
    </source>
</evidence>
<sequence length="693" mass="76436">MNAFFLAKLADKQEQQKASSYSAHLASLIPLCKCISPVKTDNARRLLDARGIWESTSTSDILTWLCNAMIAATSLFFCGQLGRVALDAVSLANSVLNVTGISVGMGLSTACDTLFSQSYGSTNKKQMGVFLQKGILILFLAALPCWAIHLNTENILLAIGQDGEACWTLHADIYARGSAIAQVCGHLTLLTCTLCYGAKFLKTNRETWSSWSLECLQNWGLFLTLAFPGMLMICLEWWCFEVGTVLSGTLNTIELGAQSILFQMEGITYMIPTGVGVAASIRIGQYLGSGDPKGAKTSARAALVIIGFTGGLIALIYGTLRNYIPRAFSRDKSVVDKAAGVFPILAAFCIFDGLAAVGGGILRGCGRQSIGAVVIFIGLWLAYALGVLIEAIAFLLLVLTTNWDLESDHAVERAGIKNNTDFKGETSSSSKEVPLTEENLEVETEETHLLKPVRRKITAVEMERRTLGMRRSYSGSPVIDTLHGRRFSTPMQSPTQLSFPDKKRRYSTRHIPQIQENVLEKLNDKKTDSLTKLLLTRFVTVLFCVGILLAGVLIRVFVHIDQNTDSFNTTTESKYRTSERLLFEKATEQVECFQCGENFNYYTYSSITDSSYPTCPATWYKNDRINDLPKCKGRICAKSILFHETDNFTAISRYCVSASEAKDKEQELNDKCYQKDIPGRGVKARAVVLMYMI</sequence>
<dbReference type="GO" id="GO:1990961">
    <property type="term" value="P:xenobiotic detoxification by transmembrane export across the plasma membrane"/>
    <property type="evidence" value="ECO:0007669"/>
    <property type="project" value="InterPro"/>
</dbReference>
<keyword evidence="3 6" id="KW-0812">Transmembrane</keyword>
<feature type="region of interest" description="Disordered" evidence="7">
    <location>
        <begin position="419"/>
        <end position="438"/>
    </location>
</feature>
<keyword evidence="4 6" id="KW-1133">Transmembrane helix</keyword>
<protein>
    <recommendedName>
        <fullName evidence="6">Multidrug and toxin extrusion protein</fullName>
    </recommendedName>
</protein>
<evidence type="ECO:0000256" key="3">
    <source>
        <dbReference type="ARBA" id="ARBA00022692"/>
    </source>
</evidence>
<dbReference type="Proteomes" id="UP000549394">
    <property type="component" value="Unassembled WGS sequence"/>
</dbReference>
<organism evidence="8 9">
    <name type="scientific">Dimorphilus gyrociliatus</name>
    <dbReference type="NCBI Taxonomy" id="2664684"/>
    <lineage>
        <taxon>Eukaryota</taxon>
        <taxon>Metazoa</taxon>
        <taxon>Spiralia</taxon>
        <taxon>Lophotrochozoa</taxon>
        <taxon>Annelida</taxon>
        <taxon>Polychaeta</taxon>
        <taxon>Polychaeta incertae sedis</taxon>
        <taxon>Dinophilidae</taxon>
        <taxon>Dimorphilus</taxon>
    </lineage>
</organism>
<comment type="caution">
    <text evidence="6">Lacks conserved residue(s) required for the propagation of feature annotation.</text>
</comment>
<dbReference type="Pfam" id="PF01554">
    <property type="entry name" value="MatE"/>
    <property type="match status" value="2"/>
</dbReference>
<feature type="transmembrane region" description="Helical" evidence="6">
    <location>
        <begin position="374"/>
        <end position="399"/>
    </location>
</feature>
<comment type="subcellular location">
    <subcellularLocation>
        <location evidence="1">Membrane</location>
        <topology evidence="1">Multi-pass membrane protein</topology>
    </subcellularLocation>
</comment>
<evidence type="ECO:0000313" key="8">
    <source>
        <dbReference type="EMBL" id="CAD5113130.1"/>
    </source>
</evidence>
<feature type="transmembrane region" description="Helical" evidence="6">
    <location>
        <begin position="260"/>
        <end position="281"/>
    </location>
</feature>
<evidence type="ECO:0000256" key="5">
    <source>
        <dbReference type="ARBA" id="ARBA00023136"/>
    </source>
</evidence>
<dbReference type="AlphaFoldDB" id="A0A7I8VA42"/>
<dbReference type="InterPro" id="IPR002528">
    <property type="entry name" value="MATE_fam"/>
</dbReference>
<dbReference type="EMBL" id="CAJFCJ010000003">
    <property type="protein sequence ID" value="CAD5113130.1"/>
    <property type="molecule type" value="Genomic_DNA"/>
</dbReference>
<dbReference type="CDD" id="cd13132">
    <property type="entry name" value="MATE_eukaryotic"/>
    <property type="match status" value="1"/>
</dbReference>
<keyword evidence="5 6" id="KW-0472">Membrane</keyword>
<name>A0A7I8VA42_9ANNE</name>
<keyword evidence="9" id="KW-1185">Reference proteome</keyword>
<feature type="transmembrane region" description="Helical" evidence="6">
    <location>
        <begin position="301"/>
        <end position="320"/>
    </location>
</feature>
<dbReference type="OrthoDB" id="2126698at2759"/>
<dbReference type="GO" id="GO:0015297">
    <property type="term" value="F:antiporter activity"/>
    <property type="evidence" value="ECO:0007669"/>
    <property type="project" value="InterPro"/>
</dbReference>
<dbReference type="InterPro" id="IPR045069">
    <property type="entry name" value="MATE_euk"/>
</dbReference>
<reference evidence="8 9" key="1">
    <citation type="submission" date="2020-08" db="EMBL/GenBank/DDBJ databases">
        <authorList>
            <person name="Hejnol A."/>
        </authorList>
    </citation>
    <scope>NUCLEOTIDE SEQUENCE [LARGE SCALE GENOMIC DNA]</scope>
</reference>
<evidence type="ECO:0000256" key="7">
    <source>
        <dbReference type="SAM" id="MobiDB-lite"/>
    </source>
</evidence>
<proteinExistence type="inferred from homology"/>
<dbReference type="PANTHER" id="PTHR11206">
    <property type="entry name" value="MULTIDRUG RESISTANCE PROTEIN"/>
    <property type="match status" value="1"/>
</dbReference>
<dbReference type="GO" id="GO:0042910">
    <property type="term" value="F:xenobiotic transmembrane transporter activity"/>
    <property type="evidence" value="ECO:0007669"/>
    <property type="project" value="InterPro"/>
</dbReference>
<feature type="transmembrane region" description="Helical" evidence="6">
    <location>
        <begin position="219"/>
        <end position="240"/>
    </location>
</feature>
<evidence type="ECO:0000256" key="6">
    <source>
        <dbReference type="RuleBase" id="RU004914"/>
    </source>
</evidence>
<evidence type="ECO:0000256" key="4">
    <source>
        <dbReference type="ARBA" id="ARBA00022989"/>
    </source>
</evidence>
<dbReference type="GO" id="GO:0016020">
    <property type="term" value="C:membrane"/>
    <property type="evidence" value="ECO:0007669"/>
    <property type="project" value="UniProtKB-SubCell"/>
</dbReference>
<comment type="similarity">
    <text evidence="2 6">Belongs to the multi antimicrobial extrusion (MATE) (TC 2.A.66.1) family.</text>
</comment>
<feature type="transmembrane region" description="Helical" evidence="6">
    <location>
        <begin position="179"/>
        <end position="198"/>
    </location>
</feature>
<comment type="caution">
    <text evidence="8">The sequence shown here is derived from an EMBL/GenBank/DDBJ whole genome shotgun (WGS) entry which is preliminary data.</text>
</comment>
<accession>A0A7I8VA42</accession>
<evidence type="ECO:0000256" key="2">
    <source>
        <dbReference type="ARBA" id="ARBA00010199"/>
    </source>
</evidence>
<feature type="transmembrane region" description="Helical" evidence="6">
    <location>
        <begin position="340"/>
        <end position="362"/>
    </location>
</feature>
<evidence type="ECO:0000256" key="1">
    <source>
        <dbReference type="ARBA" id="ARBA00004141"/>
    </source>
</evidence>
<feature type="transmembrane region" description="Helical" evidence="6">
    <location>
        <begin position="534"/>
        <end position="558"/>
    </location>
</feature>
<feature type="transmembrane region" description="Helical" evidence="6">
    <location>
        <begin position="127"/>
        <end position="149"/>
    </location>
</feature>
<gene>
    <name evidence="8" type="ORF">DGYR_LOCUS2170</name>
</gene>